<comment type="caution">
    <text evidence="1">The sequence shown here is derived from an EMBL/GenBank/DDBJ whole genome shotgun (WGS) entry which is preliminary data.</text>
</comment>
<keyword evidence="2" id="KW-1185">Reference proteome</keyword>
<evidence type="ECO:0008006" key="3">
    <source>
        <dbReference type="Google" id="ProtNLM"/>
    </source>
</evidence>
<sequence length="140" mass="15873">MSSELPTSFASDKFSFETALMSLFSGPPENAESDFLKVFTPTSTMRADDKKFDFAAFVAQNRRVRELKPKVSIKVTQFLRDGRQFADMHESTTELLDGTLMEAETFMFGEVAEDGRLAWIVETVRHIKRDPIVDAIRLGK</sequence>
<organism evidence="1 2">
    <name type="scientific">Clonostachys solani</name>
    <dbReference type="NCBI Taxonomy" id="160281"/>
    <lineage>
        <taxon>Eukaryota</taxon>
        <taxon>Fungi</taxon>
        <taxon>Dikarya</taxon>
        <taxon>Ascomycota</taxon>
        <taxon>Pezizomycotina</taxon>
        <taxon>Sordariomycetes</taxon>
        <taxon>Hypocreomycetidae</taxon>
        <taxon>Hypocreales</taxon>
        <taxon>Bionectriaceae</taxon>
        <taxon>Clonostachys</taxon>
    </lineage>
</organism>
<dbReference type="Proteomes" id="UP000775872">
    <property type="component" value="Unassembled WGS sequence"/>
</dbReference>
<accession>A0A9N9Z127</accession>
<reference evidence="2" key="1">
    <citation type="submission" date="2019-06" db="EMBL/GenBank/DDBJ databases">
        <authorList>
            <person name="Broberg M."/>
        </authorList>
    </citation>
    <scope>NUCLEOTIDE SEQUENCE [LARGE SCALE GENOMIC DNA]</scope>
</reference>
<name>A0A9N9Z127_9HYPO</name>
<dbReference type="OrthoDB" id="2947043at2759"/>
<reference evidence="1 2" key="2">
    <citation type="submission" date="2021-10" db="EMBL/GenBank/DDBJ databases">
        <authorList>
            <person name="Piombo E."/>
        </authorList>
    </citation>
    <scope>NUCLEOTIDE SEQUENCE [LARGE SCALE GENOMIC DNA]</scope>
</reference>
<dbReference type="AlphaFoldDB" id="A0A9N9Z127"/>
<gene>
    <name evidence="1" type="ORF">CSOL1703_00013350</name>
</gene>
<evidence type="ECO:0000313" key="2">
    <source>
        <dbReference type="Proteomes" id="UP000775872"/>
    </source>
</evidence>
<proteinExistence type="predicted"/>
<dbReference type="EMBL" id="CABFOC020000018">
    <property type="protein sequence ID" value="CAH0047111.1"/>
    <property type="molecule type" value="Genomic_DNA"/>
</dbReference>
<protein>
    <recommendedName>
        <fullName evidence="3">SnoaL-like domain-containing protein</fullName>
    </recommendedName>
</protein>
<evidence type="ECO:0000313" key="1">
    <source>
        <dbReference type="EMBL" id="CAH0047111.1"/>
    </source>
</evidence>